<dbReference type="EMBL" id="BART01023013">
    <property type="protein sequence ID" value="GAH03319.1"/>
    <property type="molecule type" value="Genomic_DNA"/>
</dbReference>
<feature type="transmembrane region" description="Helical" evidence="5">
    <location>
        <begin position="96"/>
        <end position="116"/>
    </location>
</feature>
<feature type="transmembrane region" description="Helical" evidence="5">
    <location>
        <begin position="213"/>
        <end position="234"/>
    </location>
</feature>
<evidence type="ECO:0000256" key="3">
    <source>
        <dbReference type="ARBA" id="ARBA00022989"/>
    </source>
</evidence>
<dbReference type="Pfam" id="PF01061">
    <property type="entry name" value="ABC2_membrane"/>
    <property type="match status" value="1"/>
</dbReference>
<evidence type="ECO:0000256" key="5">
    <source>
        <dbReference type="SAM" id="Phobius"/>
    </source>
</evidence>
<feature type="transmembrane region" description="Helical" evidence="5">
    <location>
        <begin position="41"/>
        <end position="58"/>
    </location>
</feature>
<comment type="caution">
    <text evidence="7">The sequence shown here is derived from an EMBL/GenBank/DDBJ whole genome shotgun (WGS) entry which is preliminary data.</text>
</comment>
<accession>X1DE22</accession>
<dbReference type="InterPro" id="IPR052522">
    <property type="entry name" value="ABC-2_transport_permease"/>
</dbReference>
<evidence type="ECO:0000256" key="4">
    <source>
        <dbReference type="ARBA" id="ARBA00023136"/>
    </source>
</evidence>
<evidence type="ECO:0000256" key="1">
    <source>
        <dbReference type="ARBA" id="ARBA00004141"/>
    </source>
</evidence>
<evidence type="ECO:0000256" key="2">
    <source>
        <dbReference type="ARBA" id="ARBA00022692"/>
    </source>
</evidence>
<dbReference type="InterPro" id="IPR047817">
    <property type="entry name" value="ABC2_TM_bact-type"/>
</dbReference>
<dbReference type="AlphaFoldDB" id="X1DE22"/>
<feature type="transmembrane region" description="Helical" evidence="5">
    <location>
        <begin position="179"/>
        <end position="201"/>
    </location>
</feature>
<dbReference type="GO" id="GO:0043190">
    <property type="term" value="C:ATP-binding cassette (ABC) transporter complex"/>
    <property type="evidence" value="ECO:0007669"/>
    <property type="project" value="InterPro"/>
</dbReference>
<dbReference type="PANTHER" id="PTHR43332">
    <property type="entry name" value="INNER MEMBRANE TRANSPORT PERMEASE YADH-RELATED"/>
    <property type="match status" value="1"/>
</dbReference>
<protein>
    <recommendedName>
        <fullName evidence="6">ABC transmembrane type-2 domain-containing protein</fullName>
    </recommendedName>
</protein>
<evidence type="ECO:0000313" key="7">
    <source>
        <dbReference type="EMBL" id="GAH03319.1"/>
    </source>
</evidence>
<comment type="subcellular location">
    <subcellularLocation>
        <location evidence="1">Membrane</location>
        <topology evidence="1">Multi-pass membrane protein</topology>
    </subcellularLocation>
</comment>
<keyword evidence="2 5" id="KW-0812">Transmembrane</keyword>
<keyword evidence="4 5" id="KW-0472">Membrane</keyword>
<dbReference type="PROSITE" id="PS51012">
    <property type="entry name" value="ABC_TM2"/>
    <property type="match status" value="1"/>
</dbReference>
<feature type="non-terminal residue" evidence="7">
    <location>
        <position position="1"/>
    </location>
</feature>
<keyword evidence="3 5" id="KW-1133">Transmembrane helix</keyword>
<gene>
    <name evidence="7" type="ORF">S01H4_41992</name>
</gene>
<sequence length="246" mass="28406">FKFNLILGFITPIFGILMPLIIMGSFFQFSSRVGSWTAENFIIYQFIAYNLIILRTLIGQFPSQFQTEKFWQTLPALLIAPFNRINLLFGIILSHFILIIIPITVFTIISLIFSPISALTLVFIFILYILISLVFSGIGIIIGIFIISKENFAGILYFLLNFIFWLSCLSYPFELFPELIQNIISINPMYYIFDIIRLAWIENDFVFTITSHYTHFIVLLSTAILLPIIGVLIFNKVFKKYGIVGY</sequence>
<name>X1DE22_9ZZZZ</name>
<dbReference type="PANTHER" id="PTHR43332:SF2">
    <property type="entry name" value="INNER MEMBRANE TRANSPORT PERMEASE YADH"/>
    <property type="match status" value="1"/>
</dbReference>
<reference evidence="7" key="1">
    <citation type="journal article" date="2014" name="Front. Microbiol.">
        <title>High frequency of phylogenetically diverse reductive dehalogenase-homologous genes in deep subseafloor sedimentary metagenomes.</title>
        <authorList>
            <person name="Kawai M."/>
            <person name="Futagami T."/>
            <person name="Toyoda A."/>
            <person name="Takaki Y."/>
            <person name="Nishi S."/>
            <person name="Hori S."/>
            <person name="Arai W."/>
            <person name="Tsubouchi T."/>
            <person name="Morono Y."/>
            <person name="Uchiyama I."/>
            <person name="Ito T."/>
            <person name="Fujiyama A."/>
            <person name="Inagaki F."/>
            <person name="Takami H."/>
        </authorList>
    </citation>
    <scope>NUCLEOTIDE SEQUENCE</scope>
    <source>
        <strain evidence="7">Expedition CK06-06</strain>
    </source>
</reference>
<dbReference type="InterPro" id="IPR013525">
    <property type="entry name" value="ABC2_TM"/>
</dbReference>
<feature type="domain" description="ABC transmembrane type-2" evidence="6">
    <location>
        <begin position="3"/>
        <end position="237"/>
    </location>
</feature>
<evidence type="ECO:0000259" key="6">
    <source>
        <dbReference type="PROSITE" id="PS51012"/>
    </source>
</evidence>
<proteinExistence type="predicted"/>
<dbReference type="InterPro" id="IPR000412">
    <property type="entry name" value="ABC_2_transport"/>
</dbReference>
<dbReference type="GO" id="GO:0140359">
    <property type="term" value="F:ABC-type transporter activity"/>
    <property type="evidence" value="ECO:0007669"/>
    <property type="project" value="InterPro"/>
</dbReference>
<dbReference type="PRINTS" id="PR00164">
    <property type="entry name" value="ABC2TRNSPORT"/>
</dbReference>
<feature type="transmembrane region" description="Helical" evidence="5">
    <location>
        <begin position="6"/>
        <end position="29"/>
    </location>
</feature>
<feature type="transmembrane region" description="Helical" evidence="5">
    <location>
        <begin position="154"/>
        <end position="173"/>
    </location>
</feature>
<feature type="transmembrane region" description="Helical" evidence="5">
    <location>
        <begin position="122"/>
        <end position="147"/>
    </location>
</feature>
<organism evidence="7">
    <name type="scientific">marine sediment metagenome</name>
    <dbReference type="NCBI Taxonomy" id="412755"/>
    <lineage>
        <taxon>unclassified sequences</taxon>
        <taxon>metagenomes</taxon>
        <taxon>ecological metagenomes</taxon>
    </lineage>
</organism>